<dbReference type="AlphaFoldDB" id="A0A2S0KMG8"/>
<evidence type="ECO:0000313" key="1">
    <source>
        <dbReference type="EMBL" id="AVM42207.1"/>
    </source>
</evidence>
<proteinExistence type="predicted"/>
<organism evidence="1 2">
    <name type="scientific">Fastidiosipila sanguinis</name>
    <dbReference type="NCBI Taxonomy" id="236753"/>
    <lineage>
        <taxon>Bacteria</taxon>
        <taxon>Bacillati</taxon>
        <taxon>Bacillota</taxon>
        <taxon>Clostridia</taxon>
        <taxon>Eubacteriales</taxon>
        <taxon>Oscillospiraceae</taxon>
        <taxon>Fastidiosipila</taxon>
    </lineage>
</organism>
<sequence length="146" mass="16583">MGSVYYLKCSNKSCQYQFSLAEGYSMMEFSKKMDLQEDILAGNIYAPEKIKELLKSGHHLSTYATFLCPICKEWKSRKLLYVIETAISPDEDKIFDIKGIHFLDPIPKCGRCKTELKLLLDPLSSDNCCPKCETGVMNIIGGMDYD</sequence>
<dbReference type="KEGG" id="fsa:C5Q98_02700"/>
<gene>
    <name evidence="1" type="ORF">C5Q98_02700</name>
</gene>
<accession>A0A2S0KMG8</accession>
<reference evidence="2" key="1">
    <citation type="submission" date="2018-02" db="EMBL/GenBank/DDBJ databases">
        <authorList>
            <person name="Holder M.E."/>
            <person name="Ajami N.J."/>
            <person name="Petrosino J.F."/>
        </authorList>
    </citation>
    <scope>NUCLEOTIDE SEQUENCE [LARGE SCALE GENOMIC DNA]</scope>
    <source>
        <strain evidence="2">CCUG 47711</strain>
    </source>
</reference>
<dbReference type="EMBL" id="CP027226">
    <property type="protein sequence ID" value="AVM42207.1"/>
    <property type="molecule type" value="Genomic_DNA"/>
</dbReference>
<keyword evidence="2" id="KW-1185">Reference proteome</keyword>
<dbReference type="Proteomes" id="UP000237947">
    <property type="component" value="Chromosome"/>
</dbReference>
<protein>
    <submittedName>
        <fullName evidence="1">Uncharacterized protein</fullName>
    </submittedName>
</protein>
<evidence type="ECO:0000313" key="2">
    <source>
        <dbReference type="Proteomes" id="UP000237947"/>
    </source>
</evidence>
<dbReference type="RefSeq" id="WP_106012192.1">
    <property type="nucleotide sequence ID" value="NZ_CP027226.1"/>
</dbReference>
<name>A0A2S0KMG8_9FIRM</name>